<dbReference type="EMBL" id="JABRWJ010000011">
    <property type="protein sequence ID" value="NRF71215.1"/>
    <property type="molecule type" value="Genomic_DNA"/>
</dbReference>
<dbReference type="RefSeq" id="WP_173131976.1">
    <property type="nucleotide sequence ID" value="NZ_JABRWJ010000011.1"/>
</dbReference>
<reference evidence="1 2" key="1">
    <citation type="submission" date="2020-05" db="EMBL/GenBank/DDBJ databases">
        <title>Aquincola sp. isolate from soil.</title>
        <authorList>
            <person name="Han J."/>
            <person name="Kim D.-U."/>
        </authorList>
    </citation>
    <scope>NUCLEOTIDE SEQUENCE [LARGE SCALE GENOMIC DNA]</scope>
    <source>
        <strain evidence="1 2">S2</strain>
    </source>
</reference>
<evidence type="ECO:0000313" key="2">
    <source>
        <dbReference type="Proteomes" id="UP000737171"/>
    </source>
</evidence>
<protein>
    <submittedName>
        <fullName evidence="1">Tetratricopeptide repeat protein</fullName>
    </submittedName>
</protein>
<proteinExistence type="predicted"/>
<evidence type="ECO:0000313" key="1">
    <source>
        <dbReference type="EMBL" id="NRF71215.1"/>
    </source>
</evidence>
<keyword evidence="2" id="KW-1185">Reference proteome</keyword>
<sequence length="270" mass="29265">MSAPRLPFKALPLRKSPVGHEGMCTTKAVGCSPGKTFKPLPLAERGQSGDAERAISYYERSLEACEVLLRANPSSGQAARHVSFSLERLAAFLATRGQSGALERALSYFERSLELREALVQANPGSAQAARDVTVSLINLAGLLSSRGQRDAERALIYYERSLEVDEALLDANSRSAQAARGQAGDAERAIRYYECSLEAGEVLLGANPQSAQAVHDVWVSLVKLAELFTARGQAGDAESALGRRSQRVRRAPERADGRARWLATARWRA</sequence>
<dbReference type="PANTHER" id="PTHR19959:SF119">
    <property type="entry name" value="FUNGAL LIPASE-LIKE DOMAIN-CONTAINING PROTEIN"/>
    <property type="match status" value="1"/>
</dbReference>
<name>A0ABX2ERR7_9BURK</name>
<dbReference type="PANTHER" id="PTHR19959">
    <property type="entry name" value="KINESIN LIGHT CHAIN"/>
    <property type="match status" value="1"/>
</dbReference>
<accession>A0ABX2ERR7</accession>
<dbReference type="SUPFAM" id="SSF81901">
    <property type="entry name" value="HCP-like"/>
    <property type="match status" value="1"/>
</dbReference>
<comment type="caution">
    <text evidence="1">The sequence shown here is derived from an EMBL/GenBank/DDBJ whole genome shotgun (WGS) entry which is preliminary data.</text>
</comment>
<organism evidence="1 2">
    <name type="scientific">Pseudaquabacterium terrae</name>
    <dbReference type="NCBI Taxonomy" id="2732868"/>
    <lineage>
        <taxon>Bacteria</taxon>
        <taxon>Pseudomonadati</taxon>
        <taxon>Pseudomonadota</taxon>
        <taxon>Betaproteobacteria</taxon>
        <taxon>Burkholderiales</taxon>
        <taxon>Sphaerotilaceae</taxon>
        <taxon>Pseudaquabacterium</taxon>
    </lineage>
</organism>
<gene>
    <name evidence="1" type="ORF">HLB44_29900</name>
</gene>
<dbReference type="Proteomes" id="UP000737171">
    <property type="component" value="Unassembled WGS sequence"/>
</dbReference>
<dbReference type="Gene3D" id="1.25.40.10">
    <property type="entry name" value="Tetratricopeptide repeat domain"/>
    <property type="match status" value="1"/>
</dbReference>
<dbReference type="InterPro" id="IPR011990">
    <property type="entry name" value="TPR-like_helical_dom_sf"/>
</dbReference>